<gene>
    <name evidence="3" type="ORF">SAY86_031989</name>
</gene>
<evidence type="ECO:0000259" key="2">
    <source>
        <dbReference type="Pfam" id="PF12315"/>
    </source>
</evidence>
<feature type="region of interest" description="Disordered" evidence="1">
    <location>
        <begin position="28"/>
        <end position="56"/>
    </location>
</feature>
<dbReference type="PANTHER" id="PTHR24209:SF31">
    <property type="entry name" value="PROTEIN DA1-LIKE ISOFORM X1"/>
    <property type="match status" value="1"/>
</dbReference>
<dbReference type="InterPro" id="IPR045218">
    <property type="entry name" value="DA1-like"/>
</dbReference>
<feature type="compositionally biased region" description="Basic and acidic residues" evidence="1">
    <location>
        <begin position="36"/>
        <end position="56"/>
    </location>
</feature>
<evidence type="ECO:0000256" key="1">
    <source>
        <dbReference type="SAM" id="MobiDB-lite"/>
    </source>
</evidence>
<comment type="caution">
    <text evidence="3">The sequence shown here is derived from an EMBL/GenBank/DDBJ whole genome shotgun (WGS) entry which is preliminary data.</text>
</comment>
<protein>
    <recommendedName>
        <fullName evidence="2">Protein DA1-like domain-containing protein</fullName>
    </recommendedName>
</protein>
<dbReference type="EMBL" id="JAXQNO010000009">
    <property type="protein sequence ID" value="KAK4791576.1"/>
    <property type="molecule type" value="Genomic_DNA"/>
</dbReference>
<sequence>MLAASLPKGIRQVKAMDWLKNFLKGASSSSSTSILRGEDLGHRQGDSDDDSSSEKEYCFEGNGDVGAINYYPYDGNRYSEYPYYQSEDTGGYHDGGSAWLSSEITREELPFSSINLPPYDGISNYVLQSHRHHFPLDHRACDQYGYNDEENNEQFVNFKGNLWDLQVPWQYNTDYPQNADYEYPKAADHDRFKLPNGWPRSSVICDVCNERVPVDYRGNPQYKEVAVFLQKYCYKHLKDGTSHCFSCERFEPRGVKLIGTSYSDGREICVDCKKSAIMNRQDCQPLIDEVLQFYEDLDMKVWQEDIPIIMLDKYEMNPNSDSVGLTRGIISSFENPFLETMIQERRFGPGNEILGIKEVPFRLAGFKHVKIIKLLNGCPRLYIGRTLAHEMMHAWLHLEGYHPNQENVQGFYGTIPKDMEEGVCQVLAHKWIESKIRTLSSNKSSSSSPELQFDMKLAKHIKHSIESSKDRVYGEGFRIAHRVVCKYGLKGMLNHIRKNGTLPE</sequence>
<feature type="domain" description="Protein DA1-like" evidence="2">
    <location>
        <begin position="297"/>
        <end position="498"/>
    </location>
</feature>
<keyword evidence="4" id="KW-1185">Reference proteome</keyword>
<name>A0AAN7LSA5_TRANT</name>
<accession>A0AAN7LSA5</accession>
<proteinExistence type="predicted"/>
<reference evidence="3 4" key="1">
    <citation type="journal article" date="2023" name="Hortic Res">
        <title>Pangenome of water caltrop reveals structural variations and asymmetric subgenome divergence after allopolyploidization.</title>
        <authorList>
            <person name="Zhang X."/>
            <person name="Chen Y."/>
            <person name="Wang L."/>
            <person name="Yuan Y."/>
            <person name="Fang M."/>
            <person name="Shi L."/>
            <person name="Lu R."/>
            <person name="Comes H.P."/>
            <person name="Ma Y."/>
            <person name="Chen Y."/>
            <person name="Huang G."/>
            <person name="Zhou Y."/>
            <person name="Zheng Z."/>
            <person name="Qiu Y."/>
        </authorList>
    </citation>
    <scope>NUCLEOTIDE SEQUENCE [LARGE SCALE GENOMIC DNA]</scope>
    <source>
        <strain evidence="3">F231</strain>
    </source>
</reference>
<evidence type="ECO:0000313" key="4">
    <source>
        <dbReference type="Proteomes" id="UP001346149"/>
    </source>
</evidence>
<dbReference type="Pfam" id="PF12315">
    <property type="entry name" value="DA1-like"/>
    <property type="match status" value="1"/>
</dbReference>
<dbReference type="GO" id="GO:0043130">
    <property type="term" value="F:ubiquitin binding"/>
    <property type="evidence" value="ECO:0007669"/>
    <property type="project" value="TreeGrafter"/>
</dbReference>
<dbReference type="PANTHER" id="PTHR24209">
    <property type="entry name" value="PROTEIN DA1-RELATED 2"/>
    <property type="match status" value="1"/>
</dbReference>
<dbReference type="InterPro" id="IPR022087">
    <property type="entry name" value="DA1-like_dom"/>
</dbReference>
<organism evidence="3 4">
    <name type="scientific">Trapa natans</name>
    <name type="common">Water chestnut</name>
    <dbReference type="NCBI Taxonomy" id="22666"/>
    <lineage>
        <taxon>Eukaryota</taxon>
        <taxon>Viridiplantae</taxon>
        <taxon>Streptophyta</taxon>
        <taxon>Embryophyta</taxon>
        <taxon>Tracheophyta</taxon>
        <taxon>Spermatophyta</taxon>
        <taxon>Magnoliopsida</taxon>
        <taxon>eudicotyledons</taxon>
        <taxon>Gunneridae</taxon>
        <taxon>Pentapetalae</taxon>
        <taxon>rosids</taxon>
        <taxon>malvids</taxon>
        <taxon>Myrtales</taxon>
        <taxon>Lythraceae</taxon>
        <taxon>Trapa</taxon>
    </lineage>
</organism>
<evidence type="ECO:0000313" key="3">
    <source>
        <dbReference type="EMBL" id="KAK4791576.1"/>
    </source>
</evidence>
<dbReference type="AlphaFoldDB" id="A0AAN7LSA5"/>
<dbReference type="Proteomes" id="UP001346149">
    <property type="component" value="Unassembled WGS sequence"/>
</dbReference>